<dbReference type="PANTHER" id="PTHR48106">
    <property type="entry name" value="QUINONE OXIDOREDUCTASE PIG3-RELATED"/>
    <property type="match status" value="1"/>
</dbReference>
<dbReference type="GO" id="GO:0003960">
    <property type="term" value="F:quinone reductase (NADPH) activity"/>
    <property type="evidence" value="ECO:0007669"/>
    <property type="project" value="TreeGrafter"/>
</dbReference>
<dbReference type="InterPro" id="IPR020843">
    <property type="entry name" value="ER"/>
</dbReference>
<dbReference type="Gene3D" id="3.90.180.10">
    <property type="entry name" value="Medium-chain alcohol dehydrogenases, catalytic domain"/>
    <property type="match status" value="1"/>
</dbReference>
<dbReference type="Pfam" id="PF00107">
    <property type="entry name" value="ADH_zinc_N"/>
    <property type="match status" value="1"/>
</dbReference>
<evidence type="ECO:0000313" key="5">
    <source>
        <dbReference type="Proteomes" id="UP000285655"/>
    </source>
</evidence>
<dbReference type="NCBIfam" id="TIGR02824">
    <property type="entry name" value="quinone_pig3"/>
    <property type="match status" value="1"/>
</dbReference>
<evidence type="ECO:0000313" key="4">
    <source>
        <dbReference type="EMBL" id="RJO60959.1"/>
    </source>
</evidence>
<dbReference type="Pfam" id="PF08240">
    <property type="entry name" value="ADH_N"/>
    <property type="match status" value="1"/>
</dbReference>
<name>A0A419DCU4_9BACT</name>
<dbReference type="PANTHER" id="PTHR48106:SF18">
    <property type="entry name" value="QUINONE OXIDOREDUCTASE PIG3"/>
    <property type="match status" value="1"/>
</dbReference>
<dbReference type="SUPFAM" id="SSF50129">
    <property type="entry name" value="GroES-like"/>
    <property type="match status" value="1"/>
</dbReference>
<dbReference type="SMART" id="SM00829">
    <property type="entry name" value="PKS_ER"/>
    <property type="match status" value="1"/>
</dbReference>
<feature type="domain" description="Enoyl reductase (ER)" evidence="3">
    <location>
        <begin position="10"/>
        <end position="298"/>
    </location>
</feature>
<keyword evidence="2" id="KW-0560">Oxidoreductase</keyword>
<dbReference type="InterPro" id="IPR011032">
    <property type="entry name" value="GroES-like_sf"/>
</dbReference>
<comment type="caution">
    <text evidence="4">The sequence shown here is derived from an EMBL/GenBank/DDBJ whole genome shotgun (WGS) entry which is preliminary data.</text>
</comment>
<dbReference type="InterPro" id="IPR013149">
    <property type="entry name" value="ADH-like_C"/>
</dbReference>
<dbReference type="InterPro" id="IPR013154">
    <property type="entry name" value="ADH-like_N"/>
</dbReference>
<dbReference type="InterPro" id="IPR036291">
    <property type="entry name" value="NAD(P)-bd_dom_sf"/>
</dbReference>
<dbReference type="GO" id="GO:0048038">
    <property type="term" value="F:quinone binding"/>
    <property type="evidence" value="ECO:0007669"/>
    <property type="project" value="TreeGrafter"/>
</dbReference>
<evidence type="ECO:0000256" key="1">
    <source>
        <dbReference type="ARBA" id="ARBA00022857"/>
    </source>
</evidence>
<dbReference type="Proteomes" id="UP000285655">
    <property type="component" value="Unassembled WGS sequence"/>
</dbReference>
<dbReference type="Gene3D" id="3.40.50.720">
    <property type="entry name" value="NAD(P)-binding Rossmann-like Domain"/>
    <property type="match status" value="1"/>
</dbReference>
<proteinExistence type="predicted"/>
<organism evidence="4 5">
    <name type="scientific">candidate division WS5 bacterium</name>
    <dbReference type="NCBI Taxonomy" id="2093353"/>
    <lineage>
        <taxon>Bacteria</taxon>
        <taxon>candidate division WS5</taxon>
    </lineage>
</organism>
<protein>
    <submittedName>
        <fullName evidence="4">NAD(P)H-quinone oxidoreductase</fullName>
    </submittedName>
</protein>
<reference evidence="4 5" key="1">
    <citation type="journal article" date="2017" name="ISME J.">
        <title>Energy and carbon metabolisms in a deep terrestrial subsurface fluid microbial community.</title>
        <authorList>
            <person name="Momper L."/>
            <person name="Jungbluth S.P."/>
            <person name="Lee M.D."/>
            <person name="Amend J.P."/>
        </authorList>
    </citation>
    <scope>NUCLEOTIDE SEQUENCE [LARGE SCALE GENOMIC DNA]</scope>
    <source>
        <strain evidence="4">SURF_29</strain>
    </source>
</reference>
<evidence type="ECO:0000256" key="2">
    <source>
        <dbReference type="ARBA" id="ARBA00023002"/>
    </source>
</evidence>
<dbReference type="EMBL" id="QZJW01000035">
    <property type="protein sequence ID" value="RJO60959.1"/>
    <property type="molecule type" value="Genomic_DNA"/>
</dbReference>
<dbReference type="SUPFAM" id="SSF51735">
    <property type="entry name" value="NAD(P)-binding Rossmann-fold domains"/>
    <property type="match status" value="1"/>
</dbReference>
<dbReference type="CDD" id="cd05276">
    <property type="entry name" value="p53_inducible_oxidoreductase"/>
    <property type="match status" value="1"/>
</dbReference>
<feature type="non-terminal residue" evidence="4">
    <location>
        <position position="299"/>
    </location>
</feature>
<accession>A0A419DCU4</accession>
<dbReference type="AlphaFoldDB" id="A0A419DCU4"/>
<sequence length="299" mass="31735">MKAVLMRGTGGVEVLYVGEHPDPDMRDDELLVRIKATALNRADLLQRRGKHPPPKGVPDIMGLEMAGEVIASGAACKEAWRAGDRVCALLPGGGYAERVSVPEGLAMRIPGNLPFEEAAAIPEVFLTAYQNLFNVARLAPGETVLVHAGGSGVGTAAIQLVREAGAASLVTAGSREKIDQCLALGARAGWNHKEGAFAPWVAQSTGGTGVDIVLDFVGAPYFEQNLQSLAVDGRMVVVGTMGGADVERFSLRTLMSKRLQITGAGLRHMDTARKIRLTRQFADFALPRFADGRLVPVVD</sequence>
<dbReference type="InterPro" id="IPR014189">
    <property type="entry name" value="Quinone_OxRdtase_PIG3"/>
</dbReference>
<evidence type="ECO:0000259" key="3">
    <source>
        <dbReference type="SMART" id="SM00829"/>
    </source>
</evidence>
<dbReference type="GO" id="GO:0070402">
    <property type="term" value="F:NADPH binding"/>
    <property type="evidence" value="ECO:0007669"/>
    <property type="project" value="TreeGrafter"/>
</dbReference>
<gene>
    <name evidence="4" type="ORF">C4544_04015</name>
</gene>
<keyword evidence="1" id="KW-0521">NADP</keyword>